<keyword evidence="9" id="KW-1185">Reference proteome</keyword>
<keyword evidence="1" id="KW-0479">Metal-binding</keyword>
<feature type="compositionally biased region" description="Basic and acidic residues" evidence="6">
    <location>
        <begin position="118"/>
        <end position="127"/>
    </location>
</feature>
<keyword evidence="5" id="KW-0539">Nucleus</keyword>
<dbReference type="CDD" id="cd12148">
    <property type="entry name" value="fungal_TF_MHR"/>
    <property type="match status" value="1"/>
</dbReference>
<dbReference type="GO" id="GO:0000981">
    <property type="term" value="F:DNA-binding transcription factor activity, RNA polymerase II-specific"/>
    <property type="evidence" value="ECO:0007669"/>
    <property type="project" value="InterPro"/>
</dbReference>
<reference evidence="8" key="2">
    <citation type="journal article" date="2023" name="IMA Fungus">
        <title>Comparative genomic study of the Penicillium genus elucidates a diverse pangenome and 15 lateral gene transfer events.</title>
        <authorList>
            <person name="Petersen C."/>
            <person name="Sorensen T."/>
            <person name="Nielsen M.R."/>
            <person name="Sondergaard T.E."/>
            <person name="Sorensen J.L."/>
            <person name="Fitzpatrick D.A."/>
            <person name="Frisvad J.C."/>
            <person name="Nielsen K.L."/>
        </authorList>
    </citation>
    <scope>NUCLEOTIDE SEQUENCE</scope>
    <source>
        <strain evidence="8">IBT 20477</strain>
    </source>
</reference>
<gene>
    <name evidence="8" type="ORF">N7449_000160</name>
</gene>
<keyword evidence="2" id="KW-0805">Transcription regulation</keyword>
<evidence type="ECO:0000256" key="4">
    <source>
        <dbReference type="ARBA" id="ARBA00023163"/>
    </source>
</evidence>
<protein>
    <recommendedName>
        <fullName evidence="7">Zn(2)-C6 fungal-type domain-containing protein</fullName>
    </recommendedName>
</protein>
<evidence type="ECO:0000256" key="6">
    <source>
        <dbReference type="SAM" id="MobiDB-lite"/>
    </source>
</evidence>
<evidence type="ECO:0000256" key="3">
    <source>
        <dbReference type="ARBA" id="ARBA00023125"/>
    </source>
</evidence>
<evidence type="ECO:0000256" key="5">
    <source>
        <dbReference type="ARBA" id="ARBA00023242"/>
    </source>
</evidence>
<keyword evidence="4" id="KW-0804">Transcription</keyword>
<dbReference type="PANTHER" id="PTHR47785">
    <property type="entry name" value="ZN(II)2CYS6 TRANSCRIPTION FACTOR (EUROFUNG)-RELATED-RELATED"/>
    <property type="match status" value="1"/>
</dbReference>
<dbReference type="SUPFAM" id="SSF57701">
    <property type="entry name" value="Zn2/Cys6 DNA-binding domain"/>
    <property type="match status" value="1"/>
</dbReference>
<dbReference type="GO" id="GO:0006351">
    <property type="term" value="P:DNA-templated transcription"/>
    <property type="evidence" value="ECO:0007669"/>
    <property type="project" value="InterPro"/>
</dbReference>
<dbReference type="PANTHER" id="PTHR47785:SF5">
    <property type="entry name" value="ZN(II)2CYS6 TRANSCRIPTION FACTOR (EUROFUNG)"/>
    <property type="match status" value="1"/>
</dbReference>
<dbReference type="EMBL" id="JAPQKQ010000001">
    <property type="protein sequence ID" value="KAJ5212991.1"/>
    <property type="molecule type" value="Genomic_DNA"/>
</dbReference>
<accession>A0A9W9T894</accession>
<evidence type="ECO:0000256" key="1">
    <source>
        <dbReference type="ARBA" id="ARBA00022723"/>
    </source>
</evidence>
<dbReference type="GO" id="GO:0003677">
    <property type="term" value="F:DNA binding"/>
    <property type="evidence" value="ECO:0007669"/>
    <property type="project" value="UniProtKB-KW"/>
</dbReference>
<dbReference type="CDD" id="cd00067">
    <property type="entry name" value="GAL4"/>
    <property type="match status" value="1"/>
</dbReference>
<evidence type="ECO:0000313" key="9">
    <source>
        <dbReference type="Proteomes" id="UP001150942"/>
    </source>
</evidence>
<sequence length="618" mass="70417">MDSQAIGQSPSDVTARKRKRTACRTCRDRRVKCDNGRPSCQSCCTLKLVCVYPDDSSSADAKVDPGSVEILHQLQGIRAVLDRVVQTQKDTGTSSTHDSTPRLARLNLSSSNSNHDSPGNEHRGNLRDRIGYSPLNSLRVGSESLLFWPKVREFLGEPVTERSFVLECTLDTASGPAPEGQSSQYGIREDDFTILCRDFLDHVHVRNPILEPSDLKNYAKQLAETGMKWDTKTCLVLLACALGCLASEYPYGENELDESPTRDNASCARAEAYYEAARKRVGYLGTTLLDIQCLYLAGIYEKHKLRTLQAWFWTEQACSRLHAYMLCQRRSIGVYEQNEHRLEQRLYWSCVKAESEFLREIPLTRSALMSLDYPDPFPSPPTLPSSESLNINTRDISFNKSQEQSWLFYLAEIAVRRILDRALPHVYLPEGPTVWMENIGHILQQFWQIDEELTTWYNHLPYAIRPSVDPEIAPSNQLSFFVQGRFLGGREAILRPFLYYVLHYNGRSVSQPVLSRANEYVNLARGLIIHLRKHKRHGGIWYALREIWSLAMIILTVVHVKIDGLPSPADWPELVRVSLQILRTWSFEAADIRQIYNILVHAYRVVCLEVGVSAEHAE</sequence>
<dbReference type="Proteomes" id="UP001150942">
    <property type="component" value="Unassembled WGS sequence"/>
</dbReference>
<comment type="caution">
    <text evidence="8">The sequence shown here is derived from an EMBL/GenBank/DDBJ whole genome shotgun (WGS) entry which is preliminary data.</text>
</comment>
<evidence type="ECO:0000256" key="2">
    <source>
        <dbReference type="ARBA" id="ARBA00023015"/>
    </source>
</evidence>
<feature type="compositionally biased region" description="Polar residues" evidence="6">
    <location>
        <begin position="88"/>
        <end position="98"/>
    </location>
</feature>
<reference evidence="8" key="1">
    <citation type="submission" date="2022-11" db="EMBL/GenBank/DDBJ databases">
        <authorList>
            <person name="Petersen C."/>
        </authorList>
    </citation>
    <scope>NUCLEOTIDE SEQUENCE</scope>
    <source>
        <strain evidence="8">IBT 20477</strain>
    </source>
</reference>
<dbReference type="OrthoDB" id="4356994at2759"/>
<dbReference type="GO" id="GO:0008270">
    <property type="term" value="F:zinc ion binding"/>
    <property type="evidence" value="ECO:0007669"/>
    <property type="project" value="InterPro"/>
</dbReference>
<dbReference type="PROSITE" id="PS00463">
    <property type="entry name" value="ZN2_CY6_FUNGAL_1"/>
    <property type="match status" value="1"/>
</dbReference>
<dbReference type="Gene3D" id="4.10.240.10">
    <property type="entry name" value="Zn(2)-C6 fungal-type DNA-binding domain"/>
    <property type="match status" value="1"/>
</dbReference>
<dbReference type="SMART" id="SM00066">
    <property type="entry name" value="GAL4"/>
    <property type="match status" value="1"/>
</dbReference>
<keyword evidence="3" id="KW-0238">DNA-binding</keyword>
<feature type="region of interest" description="Disordered" evidence="6">
    <location>
        <begin position="88"/>
        <end position="127"/>
    </location>
</feature>
<evidence type="ECO:0000313" key="8">
    <source>
        <dbReference type="EMBL" id="KAJ5212991.1"/>
    </source>
</evidence>
<feature type="domain" description="Zn(2)-C6 fungal-type" evidence="7">
    <location>
        <begin position="22"/>
        <end position="52"/>
    </location>
</feature>
<dbReference type="Pfam" id="PF04082">
    <property type="entry name" value="Fungal_trans"/>
    <property type="match status" value="1"/>
</dbReference>
<organism evidence="8 9">
    <name type="scientific">Penicillium cf. viridicatum</name>
    <dbReference type="NCBI Taxonomy" id="2972119"/>
    <lineage>
        <taxon>Eukaryota</taxon>
        <taxon>Fungi</taxon>
        <taxon>Dikarya</taxon>
        <taxon>Ascomycota</taxon>
        <taxon>Pezizomycotina</taxon>
        <taxon>Eurotiomycetes</taxon>
        <taxon>Eurotiomycetidae</taxon>
        <taxon>Eurotiales</taxon>
        <taxon>Aspergillaceae</taxon>
        <taxon>Penicillium</taxon>
    </lineage>
</organism>
<dbReference type="InterPro" id="IPR001138">
    <property type="entry name" value="Zn2Cys6_DnaBD"/>
</dbReference>
<proteinExistence type="predicted"/>
<dbReference type="AlphaFoldDB" id="A0A9W9T894"/>
<dbReference type="InterPro" id="IPR036864">
    <property type="entry name" value="Zn2-C6_fun-type_DNA-bd_sf"/>
</dbReference>
<dbReference type="PROSITE" id="PS50048">
    <property type="entry name" value="ZN2_CY6_FUNGAL_2"/>
    <property type="match status" value="1"/>
</dbReference>
<evidence type="ECO:0000259" key="7">
    <source>
        <dbReference type="PROSITE" id="PS50048"/>
    </source>
</evidence>
<name>A0A9W9T894_9EURO</name>
<dbReference type="Pfam" id="PF00172">
    <property type="entry name" value="Zn_clus"/>
    <property type="match status" value="1"/>
</dbReference>
<dbReference type="InterPro" id="IPR053181">
    <property type="entry name" value="EcdB-like_regulator"/>
</dbReference>
<dbReference type="InterPro" id="IPR007219">
    <property type="entry name" value="XnlR_reg_dom"/>
</dbReference>